<evidence type="ECO:0000256" key="1">
    <source>
        <dbReference type="ARBA" id="ARBA00004651"/>
    </source>
</evidence>
<comment type="subcellular location">
    <subcellularLocation>
        <location evidence="1">Cell membrane</location>
        <topology evidence="1">Multi-pass membrane protein</topology>
    </subcellularLocation>
</comment>
<protein>
    <submittedName>
        <fullName evidence="8">MFS transporter</fullName>
    </submittedName>
</protein>
<evidence type="ECO:0000259" key="7">
    <source>
        <dbReference type="PROSITE" id="PS50850"/>
    </source>
</evidence>
<feature type="transmembrane region" description="Helical" evidence="6">
    <location>
        <begin position="322"/>
        <end position="341"/>
    </location>
</feature>
<dbReference type="AlphaFoldDB" id="A0A254TLR7"/>
<keyword evidence="4 6" id="KW-1133">Transmembrane helix</keyword>
<dbReference type="EMBL" id="LSTO01000001">
    <property type="protein sequence ID" value="OWW20648.1"/>
    <property type="molecule type" value="Genomic_DNA"/>
</dbReference>
<dbReference type="RefSeq" id="WP_088707517.1">
    <property type="nucleotide sequence ID" value="NZ_LSTO01000001.1"/>
</dbReference>
<feature type="transmembrane region" description="Helical" evidence="6">
    <location>
        <begin position="227"/>
        <end position="245"/>
    </location>
</feature>
<feature type="transmembrane region" description="Helical" evidence="6">
    <location>
        <begin position="116"/>
        <end position="142"/>
    </location>
</feature>
<dbReference type="PRINTS" id="PR01036">
    <property type="entry name" value="TCRTETB"/>
</dbReference>
<evidence type="ECO:0000313" key="9">
    <source>
        <dbReference type="Proteomes" id="UP000197535"/>
    </source>
</evidence>
<dbReference type="GO" id="GO:0022857">
    <property type="term" value="F:transmembrane transporter activity"/>
    <property type="evidence" value="ECO:0007669"/>
    <property type="project" value="InterPro"/>
</dbReference>
<feature type="transmembrane region" description="Helical" evidence="6">
    <location>
        <begin position="291"/>
        <end position="310"/>
    </location>
</feature>
<dbReference type="SUPFAM" id="SSF103473">
    <property type="entry name" value="MFS general substrate transporter"/>
    <property type="match status" value="1"/>
</dbReference>
<feature type="domain" description="Major facilitator superfamily (MFS) profile" evidence="7">
    <location>
        <begin position="25"/>
        <end position="407"/>
    </location>
</feature>
<feature type="transmembrane region" description="Helical" evidence="6">
    <location>
        <begin position="90"/>
        <end position="110"/>
    </location>
</feature>
<feature type="transmembrane region" description="Helical" evidence="6">
    <location>
        <begin position="378"/>
        <end position="402"/>
    </location>
</feature>
<dbReference type="PANTHER" id="PTHR43124">
    <property type="entry name" value="PURINE EFFLUX PUMP PBUE"/>
    <property type="match status" value="1"/>
</dbReference>
<keyword evidence="5 6" id="KW-0472">Membrane</keyword>
<evidence type="ECO:0000256" key="6">
    <source>
        <dbReference type="SAM" id="Phobius"/>
    </source>
</evidence>
<dbReference type="InterPro" id="IPR036259">
    <property type="entry name" value="MFS_trans_sf"/>
</dbReference>
<proteinExistence type="predicted"/>
<evidence type="ECO:0000256" key="5">
    <source>
        <dbReference type="ARBA" id="ARBA00023136"/>
    </source>
</evidence>
<accession>A0A254TLR7</accession>
<keyword evidence="9" id="KW-1185">Reference proteome</keyword>
<dbReference type="InterPro" id="IPR050189">
    <property type="entry name" value="MFS_Efflux_Transporters"/>
</dbReference>
<sequence length="414" mass="43828">MKIAQTSVNTSIQTDGNVRTLEIAMFLVLLASYVINAMDRQIFPLVAADVRREYGFALGETGLLSTIFTMGMALAGLPTAYLLARCSRKAVLQIGIAIFSTGTLLTAYSFGFADMMLYRATTGVGEAMQLTVLIAIAGNYFFRYRATAIGAINFSFGLGAIVGPTLGGYLLGAERLWRVPLVWFGLIGFISMAIIALMVSRRLTEATASVQAQGNSDGAANLMNRNTIILTVMSMIGGMVIYGYLGMYPTYLREQLHFAPTTTGGVMSMYGLGVFASIFGGWLGDRLPPRLLLVTTFLSTAALGVLLFLGSTNVVFHSTLSFAWGFIASGILYVNLAGYHVKAVRAGLTGKATGLFVTSLYAAGAVAGYVIGSLAAKVGWSAAGIMQITSLAIVGALLAVGLQPERMAGFSRKS</sequence>
<evidence type="ECO:0000256" key="2">
    <source>
        <dbReference type="ARBA" id="ARBA00022475"/>
    </source>
</evidence>
<evidence type="ECO:0000256" key="4">
    <source>
        <dbReference type="ARBA" id="ARBA00022989"/>
    </source>
</evidence>
<keyword evidence="2" id="KW-1003">Cell membrane</keyword>
<dbReference type="OrthoDB" id="7002695at2"/>
<feature type="transmembrane region" description="Helical" evidence="6">
    <location>
        <begin position="149"/>
        <end position="171"/>
    </location>
</feature>
<organism evidence="8 9">
    <name type="scientific">Noviherbaspirillum denitrificans</name>
    <dbReference type="NCBI Taxonomy" id="1968433"/>
    <lineage>
        <taxon>Bacteria</taxon>
        <taxon>Pseudomonadati</taxon>
        <taxon>Pseudomonadota</taxon>
        <taxon>Betaproteobacteria</taxon>
        <taxon>Burkholderiales</taxon>
        <taxon>Oxalobacteraceae</taxon>
        <taxon>Noviherbaspirillum</taxon>
    </lineage>
</organism>
<feature type="transmembrane region" description="Helical" evidence="6">
    <location>
        <begin position="21"/>
        <end position="43"/>
    </location>
</feature>
<keyword evidence="3 6" id="KW-0812">Transmembrane</keyword>
<dbReference type="PROSITE" id="PS50850">
    <property type="entry name" value="MFS"/>
    <property type="match status" value="1"/>
</dbReference>
<dbReference type="InterPro" id="IPR011701">
    <property type="entry name" value="MFS"/>
</dbReference>
<dbReference type="Gene3D" id="1.20.1250.20">
    <property type="entry name" value="MFS general substrate transporter like domains"/>
    <property type="match status" value="2"/>
</dbReference>
<dbReference type="Proteomes" id="UP000197535">
    <property type="component" value="Unassembled WGS sequence"/>
</dbReference>
<comment type="caution">
    <text evidence="8">The sequence shown here is derived from an EMBL/GenBank/DDBJ whole genome shotgun (WGS) entry which is preliminary data.</text>
</comment>
<gene>
    <name evidence="8" type="ORF">AYR66_15305</name>
</gene>
<feature type="transmembrane region" description="Helical" evidence="6">
    <location>
        <begin position="63"/>
        <end position="83"/>
    </location>
</feature>
<name>A0A254TLR7_9BURK</name>
<dbReference type="PANTHER" id="PTHR43124:SF3">
    <property type="entry name" value="CHLORAMPHENICOL EFFLUX PUMP RV0191"/>
    <property type="match status" value="1"/>
</dbReference>
<evidence type="ECO:0000313" key="8">
    <source>
        <dbReference type="EMBL" id="OWW20648.1"/>
    </source>
</evidence>
<dbReference type="InterPro" id="IPR020846">
    <property type="entry name" value="MFS_dom"/>
</dbReference>
<dbReference type="GO" id="GO:0005886">
    <property type="term" value="C:plasma membrane"/>
    <property type="evidence" value="ECO:0007669"/>
    <property type="project" value="UniProtKB-SubCell"/>
</dbReference>
<dbReference type="Pfam" id="PF07690">
    <property type="entry name" value="MFS_1"/>
    <property type="match status" value="1"/>
</dbReference>
<reference evidence="8 9" key="1">
    <citation type="submission" date="2016-02" db="EMBL/GenBank/DDBJ databases">
        <authorList>
            <person name="Wen L."/>
            <person name="He K."/>
            <person name="Yang H."/>
        </authorList>
    </citation>
    <scope>NUCLEOTIDE SEQUENCE [LARGE SCALE GENOMIC DNA]</scope>
    <source>
        <strain evidence="8 9">TSA40</strain>
    </source>
</reference>
<evidence type="ECO:0000256" key="3">
    <source>
        <dbReference type="ARBA" id="ARBA00022692"/>
    </source>
</evidence>
<feature type="transmembrane region" description="Helical" evidence="6">
    <location>
        <begin position="177"/>
        <end position="199"/>
    </location>
</feature>
<feature type="transmembrane region" description="Helical" evidence="6">
    <location>
        <begin position="265"/>
        <end position="284"/>
    </location>
</feature>
<feature type="transmembrane region" description="Helical" evidence="6">
    <location>
        <begin position="353"/>
        <end position="372"/>
    </location>
</feature>